<evidence type="ECO:0000313" key="8">
    <source>
        <dbReference type="EMBL" id="KAJ2004658.1"/>
    </source>
</evidence>
<feature type="transmembrane region" description="Helical" evidence="6">
    <location>
        <begin position="184"/>
        <end position="205"/>
    </location>
</feature>
<dbReference type="SUPFAM" id="SSF103473">
    <property type="entry name" value="MFS general substrate transporter"/>
    <property type="match status" value="1"/>
</dbReference>
<evidence type="ECO:0000256" key="4">
    <source>
        <dbReference type="ARBA" id="ARBA00022989"/>
    </source>
</evidence>
<protein>
    <submittedName>
        <fullName evidence="8">Bifunctional purine biosynthesis protein PurH</fullName>
    </submittedName>
</protein>
<feature type="domain" description="Major facilitator superfamily (MFS) profile" evidence="7">
    <location>
        <begin position="1"/>
        <end position="299"/>
    </location>
</feature>
<evidence type="ECO:0000256" key="2">
    <source>
        <dbReference type="ARBA" id="ARBA00022448"/>
    </source>
</evidence>
<organism evidence="8 9">
    <name type="scientific">Coemansia thaxteri</name>
    <dbReference type="NCBI Taxonomy" id="2663907"/>
    <lineage>
        <taxon>Eukaryota</taxon>
        <taxon>Fungi</taxon>
        <taxon>Fungi incertae sedis</taxon>
        <taxon>Zoopagomycota</taxon>
        <taxon>Kickxellomycotina</taxon>
        <taxon>Kickxellomycetes</taxon>
        <taxon>Kickxellales</taxon>
        <taxon>Kickxellaceae</taxon>
        <taxon>Coemansia</taxon>
    </lineage>
</organism>
<comment type="caution">
    <text evidence="8">The sequence shown here is derived from an EMBL/GenBank/DDBJ whole genome shotgun (WGS) entry which is preliminary data.</text>
</comment>
<feature type="transmembrane region" description="Helical" evidence="6">
    <location>
        <begin position="275"/>
        <end position="295"/>
    </location>
</feature>
<name>A0A9W8BEF4_9FUNG</name>
<comment type="subcellular location">
    <subcellularLocation>
        <location evidence="1">Membrane</location>
        <topology evidence="1">Multi-pass membrane protein</topology>
    </subcellularLocation>
</comment>
<proteinExistence type="predicted"/>
<dbReference type="InterPro" id="IPR050814">
    <property type="entry name" value="Myo-inositol_Transporter"/>
</dbReference>
<dbReference type="InterPro" id="IPR036259">
    <property type="entry name" value="MFS_trans_sf"/>
</dbReference>
<keyword evidence="4 6" id="KW-1133">Transmembrane helix</keyword>
<gene>
    <name evidence="8" type="primary">HGT20_5</name>
    <name evidence="8" type="ORF">H4R26_002375</name>
</gene>
<dbReference type="GO" id="GO:0022857">
    <property type="term" value="F:transmembrane transporter activity"/>
    <property type="evidence" value="ECO:0007669"/>
    <property type="project" value="InterPro"/>
</dbReference>
<dbReference type="InterPro" id="IPR020846">
    <property type="entry name" value="MFS_dom"/>
</dbReference>
<dbReference type="Gene3D" id="1.20.1250.20">
    <property type="entry name" value="MFS general substrate transporter like domains"/>
    <property type="match status" value="1"/>
</dbReference>
<dbReference type="Proteomes" id="UP001150907">
    <property type="component" value="Unassembled WGS sequence"/>
</dbReference>
<evidence type="ECO:0000313" key="9">
    <source>
        <dbReference type="Proteomes" id="UP001150907"/>
    </source>
</evidence>
<keyword evidence="3 6" id="KW-0812">Transmembrane</keyword>
<feature type="transmembrane region" description="Helical" evidence="6">
    <location>
        <begin position="240"/>
        <end position="269"/>
    </location>
</feature>
<dbReference type="AlphaFoldDB" id="A0A9W8BEF4"/>
<keyword evidence="5 6" id="KW-0472">Membrane</keyword>
<sequence>MPESPRFLIANGRVAEASSALQFLRPGCNISGELQDIIASTEVASGDPQRAVEPIINAGFVPDTTIARKVTISDKLETVSAHSASDAYASSFGFMDIVRGRTPDVLWHSLFCTLFLMGFQQWTGAKGIVFYSTEILIKVFGLRPDEVKHTPNSAQWATIGIAGTGIIAVLASMNLIDRCGRRRLLLISTAGMAAADLMIVVGRVYHISALAVMAMFAFKISYGLGMAPIPWLAASEMLPYYALGTMSGIASALNWTMVFTIGLVFPVLARALQNYLFVPFACLNMVGFAVVLLAIPETKGRSISDILFHHGKRVHIVCTLASRKQETAEAPMPARGNSALAS</sequence>
<dbReference type="PROSITE" id="PS50850">
    <property type="entry name" value="MFS"/>
    <property type="match status" value="1"/>
</dbReference>
<evidence type="ECO:0000256" key="5">
    <source>
        <dbReference type="ARBA" id="ARBA00023136"/>
    </source>
</evidence>
<dbReference type="EMBL" id="JANBQF010000141">
    <property type="protein sequence ID" value="KAJ2004658.1"/>
    <property type="molecule type" value="Genomic_DNA"/>
</dbReference>
<dbReference type="PANTHER" id="PTHR48020">
    <property type="entry name" value="PROTON MYO-INOSITOL COTRANSPORTER"/>
    <property type="match status" value="1"/>
</dbReference>
<dbReference type="InterPro" id="IPR005828">
    <property type="entry name" value="MFS_sugar_transport-like"/>
</dbReference>
<keyword evidence="9" id="KW-1185">Reference proteome</keyword>
<feature type="transmembrane region" description="Helical" evidence="6">
    <location>
        <begin position="211"/>
        <end position="233"/>
    </location>
</feature>
<dbReference type="GO" id="GO:0016020">
    <property type="term" value="C:membrane"/>
    <property type="evidence" value="ECO:0007669"/>
    <property type="project" value="UniProtKB-SubCell"/>
</dbReference>
<keyword evidence="2" id="KW-0813">Transport</keyword>
<evidence type="ECO:0000259" key="7">
    <source>
        <dbReference type="PROSITE" id="PS50850"/>
    </source>
</evidence>
<reference evidence="8" key="1">
    <citation type="submission" date="2022-07" db="EMBL/GenBank/DDBJ databases">
        <title>Phylogenomic reconstructions and comparative analyses of Kickxellomycotina fungi.</title>
        <authorList>
            <person name="Reynolds N.K."/>
            <person name="Stajich J.E."/>
            <person name="Barry K."/>
            <person name="Grigoriev I.V."/>
            <person name="Crous P."/>
            <person name="Smith M.E."/>
        </authorList>
    </citation>
    <scope>NUCLEOTIDE SEQUENCE</scope>
    <source>
        <strain evidence="8">IMI 214461</strain>
    </source>
</reference>
<accession>A0A9W8BEF4</accession>
<dbReference type="Pfam" id="PF00083">
    <property type="entry name" value="Sugar_tr"/>
    <property type="match status" value="1"/>
</dbReference>
<evidence type="ECO:0000256" key="6">
    <source>
        <dbReference type="SAM" id="Phobius"/>
    </source>
</evidence>
<evidence type="ECO:0000256" key="3">
    <source>
        <dbReference type="ARBA" id="ARBA00022692"/>
    </source>
</evidence>
<dbReference type="OrthoDB" id="6612291at2759"/>
<feature type="transmembrane region" description="Helical" evidence="6">
    <location>
        <begin position="105"/>
        <end position="122"/>
    </location>
</feature>
<feature type="transmembrane region" description="Helical" evidence="6">
    <location>
        <begin position="154"/>
        <end position="172"/>
    </location>
</feature>
<evidence type="ECO:0000256" key="1">
    <source>
        <dbReference type="ARBA" id="ARBA00004141"/>
    </source>
</evidence>
<dbReference type="PANTHER" id="PTHR48020:SF12">
    <property type="entry name" value="PROTON MYO-INOSITOL COTRANSPORTER"/>
    <property type="match status" value="1"/>
</dbReference>